<dbReference type="InterPro" id="IPR045660">
    <property type="entry name" value="DUF6390"/>
</dbReference>
<reference evidence="1" key="1">
    <citation type="submission" date="2023-04" db="EMBL/GenBank/DDBJ databases">
        <title>Genomic diversity of scab-causing Streptomyces spp. in the province of Quebec, Canada.</title>
        <authorList>
            <person name="Biessy A."/>
            <person name="Cadieux M."/>
            <person name="Ciotola M."/>
            <person name="Filion M."/>
        </authorList>
    </citation>
    <scope>NUCLEOTIDE SEQUENCE</scope>
    <source>
        <strain evidence="1">B21-115</strain>
    </source>
</reference>
<dbReference type="Pfam" id="PF19927">
    <property type="entry name" value="DUF6390"/>
    <property type="match status" value="1"/>
</dbReference>
<gene>
    <name evidence="1" type="ORF">QBA35_41710</name>
</gene>
<dbReference type="GeneID" id="96268481"/>
<dbReference type="EMBL" id="JARULZ010000003">
    <property type="protein sequence ID" value="MEH0639652.1"/>
    <property type="molecule type" value="Genomic_DNA"/>
</dbReference>
<evidence type="ECO:0000313" key="1">
    <source>
        <dbReference type="EMBL" id="MEH0639652.1"/>
    </source>
</evidence>
<evidence type="ECO:0000313" key="2">
    <source>
        <dbReference type="Proteomes" id="UP001310290"/>
    </source>
</evidence>
<sequence length="257" mass="28529">MTHAPSGPGPKLFARYAYAPNELGYCGPAEAASMFELGATGSTGADVVALARRFHGAWPYLTTLAELAGLDDPLDERVVRAYWIGGPLLREVDQLRFGERLLATIGSQAGHYWQHLTDSLVTEASATHGFHVFGVYPWTRLLSSGPAEQPLYVLDNCRIRWGRVVARDGDHVIARSRRLTWNGRRLGLSPAGRERVRIVVEGAGFVPDAGPGDWLALHWDWACDRLSPADVARLRYWTRWQLRATNLRLADEDGVED</sequence>
<comment type="caution">
    <text evidence="1">The sequence shown here is derived from an EMBL/GenBank/DDBJ whole genome shotgun (WGS) entry which is preliminary data.</text>
</comment>
<proteinExistence type="predicted"/>
<accession>A0ABU8B153</accession>
<name>A0ABU8B153_9ACTN</name>
<dbReference type="Proteomes" id="UP001310290">
    <property type="component" value="Unassembled WGS sequence"/>
</dbReference>
<dbReference type="RefSeq" id="WP_005476243.1">
    <property type="nucleotide sequence ID" value="NZ_JARULZ010000003.1"/>
</dbReference>
<keyword evidence="2" id="KW-1185">Reference proteome</keyword>
<organism evidence="1 2">
    <name type="scientific">Streptomyces bottropensis</name>
    <dbReference type="NCBI Taxonomy" id="42235"/>
    <lineage>
        <taxon>Bacteria</taxon>
        <taxon>Bacillati</taxon>
        <taxon>Actinomycetota</taxon>
        <taxon>Actinomycetes</taxon>
        <taxon>Kitasatosporales</taxon>
        <taxon>Streptomycetaceae</taxon>
        <taxon>Streptomyces</taxon>
    </lineage>
</organism>
<protein>
    <submittedName>
        <fullName evidence="1">DUF6390 family protein</fullName>
    </submittedName>
</protein>